<dbReference type="Proteomes" id="UP000027665">
    <property type="component" value="Unassembled WGS sequence"/>
</dbReference>
<comment type="caution">
    <text evidence="4">The sequence shown here is derived from an EMBL/GenBank/DDBJ whole genome shotgun (WGS) entry which is preliminary data.</text>
</comment>
<dbReference type="CDD" id="cd02619">
    <property type="entry name" value="Peptidase_C1"/>
    <property type="match status" value="1"/>
</dbReference>
<evidence type="ECO:0000313" key="5">
    <source>
        <dbReference type="Proteomes" id="UP000027665"/>
    </source>
</evidence>
<keyword evidence="5" id="KW-1185">Reference proteome</keyword>
<dbReference type="GeneID" id="90983250"/>
<dbReference type="Pfam" id="PF18560">
    <property type="entry name" value="Lectin_like"/>
    <property type="match status" value="1"/>
</dbReference>
<gene>
    <name evidence="4" type="ORF">EH55_02615</name>
</gene>
<evidence type="ECO:0000256" key="2">
    <source>
        <dbReference type="SAM" id="SignalP"/>
    </source>
</evidence>
<dbReference type="GO" id="GO:0006508">
    <property type="term" value="P:proteolysis"/>
    <property type="evidence" value="ECO:0007669"/>
    <property type="project" value="InterPro"/>
</dbReference>
<evidence type="ECO:0000259" key="3">
    <source>
        <dbReference type="SMART" id="SM00645"/>
    </source>
</evidence>
<organism evidence="4 5">
    <name type="scientific">Synergistes jonesii</name>
    <dbReference type="NCBI Taxonomy" id="2754"/>
    <lineage>
        <taxon>Bacteria</taxon>
        <taxon>Thermotogati</taxon>
        <taxon>Synergistota</taxon>
        <taxon>Synergistia</taxon>
        <taxon>Synergistales</taxon>
        <taxon>Synergistaceae</taxon>
        <taxon>Synergistes</taxon>
    </lineage>
</organism>
<feature type="signal peptide" evidence="2">
    <location>
        <begin position="1"/>
        <end position="27"/>
    </location>
</feature>
<reference evidence="4 5" key="1">
    <citation type="submission" date="2014-04" db="EMBL/GenBank/DDBJ databases">
        <title>Draft Genome Sequence of Synergistes jonesii.</title>
        <authorList>
            <person name="Coil D.A."/>
            <person name="Eisen J.A."/>
            <person name="Holland-Moritz H.E."/>
        </authorList>
    </citation>
    <scope>NUCLEOTIDE SEQUENCE [LARGE SCALE GENOMIC DNA]</scope>
    <source>
        <strain evidence="4 5">78-1</strain>
    </source>
</reference>
<dbReference type="EMBL" id="JMKI01000021">
    <property type="protein sequence ID" value="KEJ92669.1"/>
    <property type="molecule type" value="Genomic_DNA"/>
</dbReference>
<name>A0A073ISB4_9BACT</name>
<dbReference type="InterPro" id="IPR038765">
    <property type="entry name" value="Papain-like_cys_pep_sf"/>
</dbReference>
<feature type="chain" id="PRO_5001689974" description="Peptidase C1A papain C-terminal domain-containing protein" evidence="2">
    <location>
        <begin position="28"/>
        <end position="725"/>
    </location>
</feature>
<dbReference type="Gene3D" id="3.90.70.10">
    <property type="entry name" value="Cysteine proteinases"/>
    <property type="match status" value="1"/>
</dbReference>
<protein>
    <recommendedName>
        <fullName evidence="3">Peptidase C1A papain C-terminal domain-containing protein</fullName>
    </recommendedName>
</protein>
<keyword evidence="2" id="KW-0732">Signal</keyword>
<dbReference type="AlphaFoldDB" id="A0A073ISB4"/>
<dbReference type="InterPro" id="IPR000668">
    <property type="entry name" value="Peptidase_C1A_C"/>
</dbReference>
<sequence>MKKINIKKWLVFSLACAALFSAGPARAAFVPVSAAFDEYMRDAEAPRHGNRMGGEAAYKAAGRNFGYVPSPLNWSHLDGAVYGTLRRAGREGPLPARAALPARCDLRPSMPAVRDQADFNNCWTYSAMAATESRLIGLGLASSSDIRLSEWYITYYAYNAGDGFVPFSNPSAKPYYLVGGDDWRAVALLGRGTGSLPELDAPTPASHGEVYTPAPKPRKYKLNNAFYLGSGGSREVPLSAARREMIKRAMLEYGAVSVGVYQFSDNDQSREDAGRSVFSEDGLSYYTGLGYDGADEIGGAAADFVPNHAVALVGWDDDYPKERFAKDNRPRENGAWIVRNSWGSGWGDAGYYYVSYEEGTLYDGVAYDSSAALSGERVYQYDPLGCVRWFSPHEENEEGNISYFANIFAAAGDDRISSVAFYVPSPGNRYEISVYKDCGGSPIGGSLASATDADGLVPGYNSVTLAAPVDVAAGTKFSVVVKAAVEADGYKYTVPVECRVSGYSEMAAAARGEGWFSKDGVSFYDIADADGKGTVSVCLKAFGERQHTARGAAIELPGEVTVDAEAGAAASAAALSAARREEREREVMKALREERVIGVAADKNVDLKGVFAMTVEHTGGPASFAVPLSTELEFLGVPYVILRGNNSGGFSALPAEYLTGKLSFSVGDLNEYFSEAYITVADVRDSVPPGRSSEGGGCAAATCASALALLAPLALAGRGRRGRRP</sequence>
<dbReference type="SUPFAM" id="SSF54001">
    <property type="entry name" value="Cysteine proteinases"/>
    <property type="match status" value="1"/>
</dbReference>
<accession>A0A073ISB4</accession>
<dbReference type="PANTHER" id="PTHR12411">
    <property type="entry name" value="CYSTEINE PROTEASE FAMILY C1-RELATED"/>
    <property type="match status" value="1"/>
</dbReference>
<feature type="domain" description="Peptidase C1A papain C-terminal" evidence="3">
    <location>
        <begin position="100"/>
        <end position="373"/>
    </location>
</feature>
<dbReference type="RefSeq" id="WP_037975359.1">
    <property type="nucleotide sequence ID" value="NZ_JMKI01000021.1"/>
</dbReference>
<dbReference type="InterPro" id="IPR013128">
    <property type="entry name" value="Peptidase_C1A"/>
</dbReference>
<evidence type="ECO:0000313" key="4">
    <source>
        <dbReference type="EMBL" id="KEJ92669.1"/>
    </source>
</evidence>
<dbReference type="eggNOG" id="COG4870">
    <property type="taxonomic scope" value="Bacteria"/>
</dbReference>
<dbReference type="STRING" id="2754.EH55_02615"/>
<dbReference type="GO" id="GO:0008234">
    <property type="term" value="F:cysteine-type peptidase activity"/>
    <property type="evidence" value="ECO:0007669"/>
    <property type="project" value="InterPro"/>
</dbReference>
<comment type="similarity">
    <text evidence="1">Belongs to the peptidase C1 family.</text>
</comment>
<proteinExistence type="inferred from homology"/>
<dbReference type="Pfam" id="PF00112">
    <property type="entry name" value="Peptidase_C1"/>
    <property type="match status" value="1"/>
</dbReference>
<evidence type="ECO:0000256" key="1">
    <source>
        <dbReference type="ARBA" id="ARBA00008455"/>
    </source>
</evidence>
<dbReference type="SMART" id="SM00645">
    <property type="entry name" value="Pept_C1"/>
    <property type="match status" value="1"/>
</dbReference>
<dbReference type="OrthoDB" id="3648721at2"/>
<dbReference type="InterPro" id="IPR040528">
    <property type="entry name" value="Lectin-like"/>
</dbReference>